<protein>
    <submittedName>
        <fullName evidence="4">Protein phosphatase 1 regulatory subunit 15A</fullName>
    </submittedName>
</protein>
<feature type="compositionally biased region" description="Basic and acidic residues" evidence="3">
    <location>
        <begin position="389"/>
        <end position="405"/>
    </location>
</feature>
<feature type="region of interest" description="Disordered" evidence="3">
    <location>
        <begin position="1"/>
        <end position="60"/>
    </location>
</feature>
<feature type="compositionally biased region" description="Acidic residues" evidence="3">
    <location>
        <begin position="300"/>
        <end position="337"/>
    </location>
</feature>
<dbReference type="EMBL" id="JACTAM010000007">
    <property type="protein sequence ID" value="KAI2662140.1"/>
    <property type="molecule type" value="Genomic_DNA"/>
</dbReference>
<sequence length="477" mass="54341">MSKNCDEEEDDEAGLSEWESGEESEEEEEEEEDEECEEDEEEDSGWSDEDDEGDSEASAESLELWESFLNSSDPHNPLSFCSSISSRTNAKQNQQSYVPLLRLRFPYLGLMQSGLNQTLRGFAQAPPTYWTFSKRRETCTTLNVIMAPFIMSTHHPLPYQCGLPQEALIMQSKMSPELSSSSPEVNLPLSQYCRTSIMKIRVRLWQVIRRVVNFCMSVTELFSSKMFFFICVGKDMTMTGELKKSAVEALEHPGFGCEIKDEDSAVIMELDDKESADEQELFVIDWDEEEDDAAGFSEWESGEESEEEEEEDEECEEDEDEDSGWSDEDDDEGDSEASAESLELWESFLNSSDPYNPLSFCSSISSRTNAKQNQQSPCSQSKTQSAPDTRLEECEPRPNSKEGGKKVCFSDKVTVHPLVAWSFASRAARDGSCWMQMARDRGRFRRRVESIETLLKPCLTPEHRAAVWERLQRKTCS</sequence>
<dbReference type="InterPro" id="IPR051254">
    <property type="entry name" value="PPP1R15"/>
</dbReference>
<dbReference type="Proteomes" id="UP000830375">
    <property type="component" value="Unassembled WGS sequence"/>
</dbReference>
<accession>A0ABQ8MH13</accession>
<feature type="compositionally biased region" description="Polar residues" evidence="3">
    <location>
        <begin position="371"/>
        <end position="387"/>
    </location>
</feature>
<evidence type="ECO:0000256" key="2">
    <source>
        <dbReference type="ARBA" id="ARBA00022737"/>
    </source>
</evidence>
<evidence type="ECO:0000256" key="3">
    <source>
        <dbReference type="SAM" id="MobiDB-lite"/>
    </source>
</evidence>
<comment type="caution">
    <text evidence="4">The sequence shown here is derived from an EMBL/GenBank/DDBJ whole genome shotgun (WGS) entry which is preliminary data.</text>
</comment>
<feature type="region of interest" description="Disordered" evidence="3">
    <location>
        <begin position="291"/>
        <end position="340"/>
    </location>
</feature>
<evidence type="ECO:0000313" key="4">
    <source>
        <dbReference type="EMBL" id="KAI2662140.1"/>
    </source>
</evidence>
<dbReference type="PANTHER" id="PTHR16489">
    <property type="entry name" value="GH11727P"/>
    <property type="match status" value="1"/>
</dbReference>
<evidence type="ECO:0000256" key="1">
    <source>
        <dbReference type="ARBA" id="ARBA00010161"/>
    </source>
</evidence>
<name>A0ABQ8MH13_LABRO</name>
<feature type="compositionally biased region" description="Acidic residues" evidence="3">
    <location>
        <begin position="1"/>
        <end position="57"/>
    </location>
</feature>
<feature type="region of interest" description="Disordered" evidence="3">
    <location>
        <begin position="371"/>
        <end position="405"/>
    </location>
</feature>
<proteinExistence type="inferred from homology"/>
<gene>
    <name evidence="4" type="ORF">H4Q32_000914</name>
</gene>
<keyword evidence="2" id="KW-0677">Repeat</keyword>
<evidence type="ECO:0000313" key="5">
    <source>
        <dbReference type="Proteomes" id="UP000830375"/>
    </source>
</evidence>
<comment type="similarity">
    <text evidence="1">Belongs to the PPP1R15 family.</text>
</comment>
<reference evidence="4 5" key="1">
    <citation type="submission" date="2022-01" db="EMBL/GenBank/DDBJ databases">
        <title>A high-quality chromosome-level genome assembly of rohu carp, Labeo rohita.</title>
        <authorList>
            <person name="Arick M.A. II"/>
            <person name="Hsu C.-Y."/>
            <person name="Magbanua Z."/>
            <person name="Pechanova O."/>
            <person name="Grover C."/>
            <person name="Miller E."/>
            <person name="Thrash A."/>
            <person name="Ezzel L."/>
            <person name="Alam S."/>
            <person name="Benzie J."/>
            <person name="Hamilton M."/>
            <person name="Karsi A."/>
            <person name="Lawrence M.L."/>
            <person name="Peterson D.G."/>
        </authorList>
    </citation>
    <scope>NUCLEOTIDE SEQUENCE [LARGE SCALE GENOMIC DNA]</scope>
    <source>
        <strain evidence="5">BAU-BD-2019</strain>
        <tissue evidence="4">Blood</tissue>
    </source>
</reference>
<keyword evidence="5" id="KW-1185">Reference proteome</keyword>
<dbReference type="PANTHER" id="PTHR16489:SF14">
    <property type="entry name" value="PROTEIN PHOSPHATASE 1 REGULATORY SUBUNIT 15A"/>
    <property type="match status" value="1"/>
</dbReference>
<organism evidence="4 5">
    <name type="scientific">Labeo rohita</name>
    <name type="common">Indian major carp</name>
    <name type="synonym">Cyprinus rohita</name>
    <dbReference type="NCBI Taxonomy" id="84645"/>
    <lineage>
        <taxon>Eukaryota</taxon>
        <taxon>Metazoa</taxon>
        <taxon>Chordata</taxon>
        <taxon>Craniata</taxon>
        <taxon>Vertebrata</taxon>
        <taxon>Euteleostomi</taxon>
        <taxon>Actinopterygii</taxon>
        <taxon>Neopterygii</taxon>
        <taxon>Teleostei</taxon>
        <taxon>Ostariophysi</taxon>
        <taxon>Cypriniformes</taxon>
        <taxon>Cyprinidae</taxon>
        <taxon>Labeoninae</taxon>
        <taxon>Labeonini</taxon>
        <taxon>Labeo</taxon>
    </lineage>
</organism>